<protein>
    <recommendedName>
        <fullName evidence="4">ComF family protein</fullName>
    </recommendedName>
</protein>
<dbReference type="HOGENOM" id="CLU_099407_0_0_6"/>
<evidence type="ECO:0000313" key="2">
    <source>
        <dbReference type="EMBL" id="AFT70006.1"/>
    </source>
</evidence>
<gene>
    <name evidence="2" type="ordered locus">B5T_01727</name>
</gene>
<reference evidence="2 3" key="1">
    <citation type="journal article" date="2012" name="J. Bacteriol.">
        <title>Complete genome sequence of Alcanivorax dieselolei type strain B5.</title>
        <authorList>
            <person name="Lai Q."/>
            <person name="Li W."/>
            <person name="Shao Z."/>
        </authorList>
    </citation>
    <scope>NUCLEOTIDE SEQUENCE [LARGE SCALE GENOMIC DNA]</scope>
    <source>
        <strain evidence="3">DSM 16502 / CGMCC 1.3690 / B-5</strain>
    </source>
</reference>
<dbReference type="KEGG" id="adi:B5T_01727"/>
<dbReference type="InterPro" id="IPR000836">
    <property type="entry name" value="PRTase_dom"/>
</dbReference>
<dbReference type="STRING" id="930169.B5T_01727"/>
<dbReference type="Proteomes" id="UP000006286">
    <property type="component" value="Chromosome"/>
</dbReference>
<proteinExistence type="inferred from homology"/>
<dbReference type="CDD" id="cd06223">
    <property type="entry name" value="PRTases_typeI"/>
    <property type="match status" value="1"/>
</dbReference>
<dbReference type="OrthoDB" id="9779910at2"/>
<dbReference type="SUPFAM" id="SSF53271">
    <property type="entry name" value="PRTase-like"/>
    <property type="match status" value="1"/>
</dbReference>
<dbReference type="AlphaFoldDB" id="K0CEH6"/>
<accession>K0CEH6</accession>
<dbReference type="RefSeq" id="WP_014994079.1">
    <property type="nucleotide sequence ID" value="NC_018691.1"/>
</dbReference>
<dbReference type="EMBL" id="CP003466">
    <property type="protein sequence ID" value="AFT70006.1"/>
    <property type="molecule type" value="Genomic_DNA"/>
</dbReference>
<evidence type="ECO:0000313" key="3">
    <source>
        <dbReference type="Proteomes" id="UP000006286"/>
    </source>
</evidence>
<evidence type="ECO:0008006" key="4">
    <source>
        <dbReference type="Google" id="ProtNLM"/>
    </source>
</evidence>
<dbReference type="PANTHER" id="PTHR47505">
    <property type="entry name" value="DNA UTILIZATION PROTEIN YHGH"/>
    <property type="match status" value="1"/>
</dbReference>
<dbReference type="Gene3D" id="3.40.50.2020">
    <property type="match status" value="1"/>
</dbReference>
<dbReference type="PANTHER" id="PTHR47505:SF1">
    <property type="entry name" value="DNA UTILIZATION PROTEIN YHGH"/>
    <property type="match status" value="1"/>
</dbReference>
<keyword evidence="3" id="KW-1185">Reference proteome</keyword>
<organism evidence="2 3">
    <name type="scientific">Alcanivorax dieselolei (strain DSM 16502 / CGMCC 1.3690 / MCCC 1A00001 / B-5)</name>
    <name type="common">Alloalcanivorax dieselolei</name>
    <dbReference type="NCBI Taxonomy" id="930169"/>
    <lineage>
        <taxon>Bacteria</taxon>
        <taxon>Pseudomonadati</taxon>
        <taxon>Pseudomonadota</taxon>
        <taxon>Gammaproteobacteria</taxon>
        <taxon>Oceanospirillales</taxon>
        <taxon>Alcanivoracaceae</taxon>
        <taxon>Alloalcanivorax</taxon>
    </lineage>
</organism>
<sequence>MSIKLEGNWKRGLAYDVHTLDSTYLGVDEFGHDQWKNTRSEIGELLYQLKYRGGTRNIKAIVQLLDKIKGIESMDYILPIPSTNHLRPVQPVMEVARALGERRNVEVLETALCKRGGGPELKNLSNANDRETLLRDNLYLGGTVSLRDKSVLLLDDVYRSGTTLRVAADILYEQAGVRDVYVLTMTKTRSNQ</sequence>
<dbReference type="InterPro" id="IPR029057">
    <property type="entry name" value="PRTase-like"/>
</dbReference>
<dbReference type="InterPro" id="IPR051910">
    <property type="entry name" value="ComF/GntX_DNA_util-trans"/>
</dbReference>
<evidence type="ECO:0000256" key="1">
    <source>
        <dbReference type="ARBA" id="ARBA00008007"/>
    </source>
</evidence>
<name>K0CEH6_ALCDB</name>
<dbReference type="eggNOG" id="COG1040">
    <property type="taxonomic scope" value="Bacteria"/>
</dbReference>
<comment type="similarity">
    <text evidence="1">Belongs to the ComF/GntX family.</text>
</comment>